<comment type="similarity">
    <text evidence="1">Belongs to the L-aspartate dehydrogenase family.</text>
</comment>
<reference evidence="4 5" key="1">
    <citation type="journal article" date="2002" name="Int. J. Syst. Evol. Microbiol.">
        <title>Sphingopyxis witflariensis sp. nov., isolated from activated sludge.</title>
        <authorList>
            <person name="Kampfer P."/>
            <person name="Witzenberger R."/>
            <person name="Denner E.B."/>
            <person name="Busse H.J."/>
            <person name="Neef A."/>
        </authorList>
    </citation>
    <scope>NUCLEOTIDE SEQUENCE [LARGE SCALE GENOMIC DNA]</scope>
    <source>
        <strain evidence="4 5">DSM 14551</strain>
    </source>
</reference>
<dbReference type="OrthoDB" id="8456681at2"/>
<dbReference type="PANTHER" id="PTHR31873">
    <property type="entry name" value="L-ASPARTATE DEHYDROGENASE-RELATED"/>
    <property type="match status" value="1"/>
</dbReference>
<dbReference type="AlphaFoldDB" id="A0A246K585"/>
<dbReference type="RefSeq" id="WP_088470981.1">
    <property type="nucleotide sequence ID" value="NZ_NISJ01000001.1"/>
</dbReference>
<evidence type="ECO:0000259" key="3">
    <source>
        <dbReference type="Pfam" id="PF03447"/>
    </source>
</evidence>
<dbReference type="InterPro" id="IPR005106">
    <property type="entry name" value="Asp/hSer_DH_NAD-bd"/>
</dbReference>
<dbReference type="Gene3D" id="3.30.360.10">
    <property type="entry name" value="Dihydrodipicolinate Reductase, domain 2"/>
    <property type="match status" value="1"/>
</dbReference>
<dbReference type="GO" id="GO:0009435">
    <property type="term" value="P:NAD+ biosynthetic process"/>
    <property type="evidence" value="ECO:0007669"/>
    <property type="project" value="InterPro"/>
</dbReference>
<proteinExistence type="inferred from homology"/>
<dbReference type="InterPro" id="IPR002811">
    <property type="entry name" value="Asp_DH"/>
</dbReference>
<protein>
    <submittedName>
        <fullName evidence="4">Uncharacterized protein</fullName>
    </submittedName>
</protein>
<accession>A0A246K585</accession>
<name>A0A246K585_9SPHN</name>
<gene>
    <name evidence="4" type="ORF">CDQ91_01770</name>
</gene>
<dbReference type="Pfam" id="PF01958">
    <property type="entry name" value="Asp_DH_C"/>
    <property type="match status" value="1"/>
</dbReference>
<feature type="domain" description="Aspartate/homoserine dehydrogenase NAD-binding" evidence="3">
    <location>
        <begin position="7"/>
        <end position="113"/>
    </location>
</feature>
<dbReference type="PANTHER" id="PTHR31873:SF6">
    <property type="entry name" value="ASPARTATE DEHYDROGENASE DOMAIN-CONTAINING PROTEIN"/>
    <property type="match status" value="1"/>
</dbReference>
<organism evidence="4 5">
    <name type="scientific">Sphingopyxis witflariensis</name>
    <dbReference type="NCBI Taxonomy" id="173675"/>
    <lineage>
        <taxon>Bacteria</taxon>
        <taxon>Pseudomonadati</taxon>
        <taxon>Pseudomonadota</taxon>
        <taxon>Alphaproteobacteria</taxon>
        <taxon>Sphingomonadales</taxon>
        <taxon>Sphingomonadaceae</taxon>
        <taxon>Sphingopyxis</taxon>
    </lineage>
</organism>
<dbReference type="Proteomes" id="UP000197097">
    <property type="component" value="Unassembled WGS sequence"/>
</dbReference>
<dbReference type="EMBL" id="NISJ01000001">
    <property type="protein sequence ID" value="OWR01171.1"/>
    <property type="molecule type" value="Genomic_DNA"/>
</dbReference>
<dbReference type="SUPFAM" id="SSF55347">
    <property type="entry name" value="Glyceraldehyde-3-phosphate dehydrogenase-like, C-terminal domain"/>
    <property type="match status" value="1"/>
</dbReference>
<evidence type="ECO:0000313" key="4">
    <source>
        <dbReference type="EMBL" id="OWR01171.1"/>
    </source>
</evidence>
<dbReference type="InterPro" id="IPR036291">
    <property type="entry name" value="NAD(P)-bd_dom_sf"/>
</dbReference>
<dbReference type="GO" id="GO:0033735">
    <property type="term" value="F:aspartate dehydrogenase [NAD(P)+] activity"/>
    <property type="evidence" value="ECO:0007669"/>
    <property type="project" value="InterPro"/>
</dbReference>
<comment type="caution">
    <text evidence="4">The sequence shown here is derived from an EMBL/GenBank/DDBJ whole genome shotgun (WGS) entry which is preliminary data.</text>
</comment>
<keyword evidence="5" id="KW-1185">Reference proteome</keyword>
<sequence>MRIGLIGFGFIGAELYRRFAADSASAEVVFVHNRTPDRLAAIPPDMVLDDLADAARCAPELIVEAAAPDVTRRHGEAFLAFADYMPLSLTALADDVLRDRLEGAAARSERSLLIAHGALVGMDSLIEWQGMWDEVTITFRKPPASLGLGAGQGVGEELLFDGSVRDAARRYPHNVNAMVACALATTGLDRCRARLIADPAIDHLELAVEASGRDGSRLSIRRCQPAMGVSGSEMAAAAYRSVMRAGGISEPMAFV</sequence>
<dbReference type="Gene3D" id="3.40.50.720">
    <property type="entry name" value="NAD(P)-binding Rossmann-like Domain"/>
    <property type="match status" value="1"/>
</dbReference>
<evidence type="ECO:0000313" key="5">
    <source>
        <dbReference type="Proteomes" id="UP000197097"/>
    </source>
</evidence>
<evidence type="ECO:0000259" key="2">
    <source>
        <dbReference type="Pfam" id="PF01958"/>
    </source>
</evidence>
<dbReference type="GO" id="GO:0050661">
    <property type="term" value="F:NADP binding"/>
    <property type="evidence" value="ECO:0007669"/>
    <property type="project" value="InterPro"/>
</dbReference>
<dbReference type="Pfam" id="PF03447">
    <property type="entry name" value="NAD_binding_3"/>
    <property type="match status" value="1"/>
</dbReference>
<feature type="domain" description="Aspartate dehydrogenase" evidence="2">
    <location>
        <begin position="156"/>
        <end position="216"/>
    </location>
</feature>
<dbReference type="SUPFAM" id="SSF51735">
    <property type="entry name" value="NAD(P)-binding Rossmann-fold domains"/>
    <property type="match status" value="1"/>
</dbReference>
<evidence type="ECO:0000256" key="1">
    <source>
        <dbReference type="ARBA" id="ARBA00008331"/>
    </source>
</evidence>